<evidence type="ECO:0000313" key="1">
    <source>
        <dbReference type="EMBL" id="HIX49126.1"/>
    </source>
</evidence>
<evidence type="ECO:0000313" key="2">
    <source>
        <dbReference type="Proteomes" id="UP000824243"/>
    </source>
</evidence>
<dbReference type="Proteomes" id="UP000824243">
    <property type="component" value="Unassembled WGS sequence"/>
</dbReference>
<dbReference type="EMBL" id="DXFA01000154">
    <property type="protein sequence ID" value="HIX49126.1"/>
    <property type="molecule type" value="Genomic_DNA"/>
</dbReference>
<protein>
    <submittedName>
        <fullName evidence="1">Uncharacterized protein</fullName>
    </submittedName>
</protein>
<reference evidence="1" key="1">
    <citation type="journal article" date="2021" name="PeerJ">
        <title>Extensive microbial diversity within the chicken gut microbiome revealed by metagenomics and culture.</title>
        <authorList>
            <person name="Gilroy R."/>
            <person name="Ravi A."/>
            <person name="Getino M."/>
            <person name="Pursley I."/>
            <person name="Horton D.L."/>
            <person name="Alikhan N.F."/>
            <person name="Baker D."/>
            <person name="Gharbi K."/>
            <person name="Hall N."/>
            <person name="Watson M."/>
            <person name="Adriaenssens E.M."/>
            <person name="Foster-Nyarko E."/>
            <person name="Jarju S."/>
            <person name="Secka A."/>
            <person name="Antonio M."/>
            <person name="Oren A."/>
            <person name="Chaudhuri R.R."/>
            <person name="La Ragione R."/>
            <person name="Hildebrand F."/>
            <person name="Pallen M.J."/>
        </authorList>
    </citation>
    <scope>NUCLEOTIDE SEQUENCE</scope>
    <source>
        <strain evidence="1">ChiSjej5B23-15282</strain>
    </source>
</reference>
<reference evidence="1" key="2">
    <citation type="submission" date="2021-04" db="EMBL/GenBank/DDBJ databases">
        <authorList>
            <person name="Gilroy R."/>
        </authorList>
    </citation>
    <scope>NUCLEOTIDE SEQUENCE</scope>
    <source>
        <strain evidence="1">ChiSjej5B23-15282</strain>
    </source>
</reference>
<name>A0A9D1VYF9_9FIRM</name>
<organism evidence="1 2">
    <name type="scientific">Candidatus Mediterraneibacter caccavium</name>
    <dbReference type="NCBI Taxonomy" id="2838661"/>
    <lineage>
        <taxon>Bacteria</taxon>
        <taxon>Bacillati</taxon>
        <taxon>Bacillota</taxon>
        <taxon>Clostridia</taxon>
        <taxon>Lachnospirales</taxon>
        <taxon>Lachnospiraceae</taxon>
        <taxon>Mediterraneibacter</taxon>
    </lineage>
</organism>
<sequence length="111" mass="12108">MGISASTSPQTVSCTGWGADIDHILGADSDPEGSPEVMIGQETFPAVTSPVLIEENVAYARTGGKCIVYLKNDGSVWWQGRYEDISYSGIVVEQSFLYNLNQGVDQRKYLK</sequence>
<comment type="caution">
    <text evidence="1">The sequence shown here is derived from an EMBL/GenBank/DDBJ whole genome shotgun (WGS) entry which is preliminary data.</text>
</comment>
<proteinExistence type="predicted"/>
<accession>A0A9D1VYF9</accession>
<gene>
    <name evidence="1" type="ORF">H9981_09000</name>
</gene>
<dbReference type="AlphaFoldDB" id="A0A9D1VYF9"/>